<organism evidence="5 6">
    <name type="scientific">Sorangium cellulosum</name>
    <name type="common">Polyangium cellulosum</name>
    <dbReference type="NCBI Taxonomy" id="56"/>
    <lineage>
        <taxon>Bacteria</taxon>
        <taxon>Pseudomonadati</taxon>
        <taxon>Myxococcota</taxon>
        <taxon>Polyangia</taxon>
        <taxon>Polyangiales</taxon>
        <taxon>Polyangiaceae</taxon>
        <taxon>Sorangium</taxon>
    </lineage>
</organism>
<keyword evidence="2 4" id="KW-0479">Metal-binding</keyword>
<name>A0A4P2QHT7_SORCE</name>
<protein>
    <submittedName>
        <fullName evidence="5">Uncharacterized protein</fullName>
    </submittedName>
</protein>
<comment type="cofactor">
    <cofactor evidence="4">
        <name>Fe(2+)</name>
        <dbReference type="ChEBI" id="CHEBI:29033"/>
    </cofactor>
    <text evidence="4">Binds 1 Fe(2+) ion per subunit.</text>
</comment>
<dbReference type="AlphaFoldDB" id="A0A4P2QHT7"/>
<dbReference type="InterPro" id="IPR004294">
    <property type="entry name" value="Carotenoid_Oase"/>
</dbReference>
<proteinExistence type="inferred from homology"/>
<dbReference type="EMBL" id="CP012672">
    <property type="protein sequence ID" value="AUX29111.1"/>
    <property type="molecule type" value="Genomic_DNA"/>
</dbReference>
<reference evidence="5 6" key="1">
    <citation type="submission" date="2015-09" db="EMBL/GenBank/DDBJ databases">
        <title>Sorangium comparison.</title>
        <authorList>
            <person name="Zaburannyi N."/>
            <person name="Bunk B."/>
            <person name="Overmann J."/>
            <person name="Mueller R."/>
        </authorList>
    </citation>
    <scope>NUCLEOTIDE SEQUENCE [LARGE SCALE GENOMIC DNA]</scope>
    <source>
        <strain evidence="5 6">So ce836</strain>
    </source>
</reference>
<evidence type="ECO:0000313" key="6">
    <source>
        <dbReference type="Proteomes" id="UP000295497"/>
    </source>
</evidence>
<dbReference type="Pfam" id="PF03055">
    <property type="entry name" value="RPE65"/>
    <property type="match status" value="1"/>
</dbReference>
<evidence type="ECO:0000256" key="3">
    <source>
        <dbReference type="ARBA" id="ARBA00023004"/>
    </source>
</evidence>
<accession>A0A4P2QHT7</accession>
<evidence type="ECO:0000256" key="1">
    <source>
        <dbReference type="ARBA" id="ARBA00006787"/>
    </source>
</evidence>
<dbReference type="Proteomes" id="UP000295497">
    <property type="component" value="Chromosome"/>
</dbReference>
<evidence type="ECO:0000256" key="2">
    <source>
        <dbReference type="ARBA" id="ARBA00022723"/>
    </source>
</evidence>
<dbReference type="GO" id="GO:0016702">
    <property type="term" value="F:oxidoreductase activity, acting on single donors with incorporation of molecular oxygen, incorporation of two atoms of oxygen"/>
    <property type="evidence" value="ECO:0007669"/>
    <property type="project" value="InterPro"/>
</dbReference>
<evidence type="ECO:0000256" key="4">
    <source>
        <dbReference type="PIRSR" id="PIRSR604294-1"/>
    </source>
</evidence>
<evidence type="ECO:0000313" key="5">
    <source>
        <dbReference type="EMBL" id="AUX29111.1"/>
    </source>
</evidence>
<dbReference type="GO" id="GO:0046872">
    <property type="term" value="F:metal ion binding"/>
    <property type="evidence" value="ECO:0007669"/>
    <property type="project" value="UniProtKB-KW"/>
</dbReference>
<dbReference type="RefSeq" id="WP_165373804.1">
    <property type="nucleotide sequence ID" value="NZ_CP012672.1"/>
</dbReference>
<comment type="similarity">
    <text evidence="1">Belongs to the carotenoid oxygenase family.</text>
</comment>
<gene>
    <name evidence="5" type="ORF">SOCE836_011980</name>
</gene>
<sequence length="64" mass="6579">MPRAPGAPEGEGHVLALVTDVQAGKSAVYVWDAARLGEGPLARALLPHASPRTFHGVFLPAHGG</sequence>
<feature type="binding site" evidence="4">
    <location>
        <position position="55"/>
    </location>
    <ligand>
        <name>Fe cation</name>
        <dbReference type="ChEBI" id="CHEBI:24875"/>
        <note>catalytic</note>
    </ligand>
</feature>
<keyword evidence="3 4" id="KW-0408">Iron</keyword>